<dbReference type="NCBIfam" id="TIGR00384">
    <property type="entry name" value="dhsB"/>
    <property type="match status" value="1"/>
</dbReference>
<dbReference type="InterPro" id="IPR004489">
    <property type="entry name" value="Succ_DH/fum_Rdtase_Fe-S"/>
</dbReference>
<comment type="cofactor">
    <cofactor evidence="2">
        <name>[4Fe-4S] cluster</name>
        <dbReference type="ChEBI" id="CHEBI:49883"/>
    </cofactor>
</comment>
<gene>
    <name evidence="24" type="ORF">CALMAC_LOCUS6426</name>
</gene>
<dbReference type="InterPro" id="IPR017900">
    <property type="entry name" value="4Fe4S_Fe_S_CS"/>
</dbReference>
<keyword evidence="13" id="KW-0249">Electron transport</keyword>
<dbReference type="InterPro" id="IPR050573">
    <property type="entry name" value="SDH/FRD_Iron-Sulfur"/>
</dbReference>
<keyword evidence="12" id="KW-0479">Metal-binding</keyword>
<evidence type="ECO:0000256" key="16">
    <source>
        <dbReference type="ARBA" id="ARBA00023014"/>
    </source>
</evidence>
<dbReference type="GO" id="GO:0008177">
    <property type="term" value="F:succinate dehydrogenase (quinone) activity"/>
    <property type="evidence" value="ECO:0007669"/>
    <property type="project" value="UniProtKB-EC"/>
</dbReference>
<comment type="pathway">
    <text evidence="4">Carbohydrate metabolism; tricarboxylic acid cycle; fumarate from succinate (eukaryal route): step 1/1.</text>
</comment>
<evidence type="ECO:0000256" key="8">
    <source>
        <dbReference type="ARBA" id="ARBA00022448"/>
    </source>
</evidence>
<dbReference type="InterPro" id="IPR025192">
    <property type="entry name" value="Succ_DH/fum_Rdtase_N"/>
</dbReference>
<dbReference type="Pfam" id="PF13085">
    <property type="entry name" value="Fer2_3"/>
    <property type="match status" value="1"/>
</dbReference>
<dbReference type="GO" id="GO:0051538">
    <property type="term" value="F:3 iron, 4 sulfur cluster binding"/>
    <property type="evidence" value="ECO:0007669"/>
    <property type="project" value="UniProtKB-KW"/>
</dbReference>
<comment type="similarity">
    <text evidence="5">Belongs to the succinate dehydrogenase/fumarate reductase iron-sulfur protein family.</text>
</comment>
<dbReference type="GO" id="GO:0005743">
    <property type="term" value="C:mitochondrial inner membrane"/>
    <property type="evidence" value="ECO:0007669"/>
    <property type="project" value="UniProtKB-SubCell"/>
</dbReference>
<accession>A0A653C5T3</accession>
<keyword evidence="15" id="KW-0408">Iron</keyword>
<keyword evidence="17" id="KW-0003">3Fe-4S</keyword>
<dbReference type="FunFam" id="1.10.1060.10:FF:000001">
    <property type="entry name" value="Succinate dehydrogenase iron-sulfur subunit SdhB"/>
    <property type="match status" value="1"/>
</dbReference>
<dbReference type="NCBIfam" id="NF004616">
    <property type="entry name" value="PRK05950.1"/>
    <property type="match status" value="1"/>
</dbReference>
<evidence type="ECO:0000256" key="5">
    <source>
        <dbReference type="ARBA" id="ARBA00009433"/>
    </source>
</evidence>
<dbReference type="PANTHER" id="PTHR11921:SF29">
    <property type="entry name" value="SUCCINATE DEHYDROGENASE [UBIQUINONE] IRON-SULFUR SUBUNIT, MITOCHONDRIAL"/>
    <property type="match status" value="1"/>
</dbReference>
<evidence type="ECO:0000256" key="15">
    <source>
        <dbReference type="ARBA" id="ARBA00023004"/>
    </source>
</evidence>
<evidence type="ECO:0000259" key="23">
    <source>
        <dbReference type="PROSITE" id="PS51085"/>
    </source>
</evidence>
<keyword evidence="10" id="KW-0816">Tricarboxylic acid cycle</keyword>
<dbReference type="InterPro" id="IPR009051">
    <property type="entry name" value="Helical_ferredxn"/>
</dbReference>
<evidence type="ECO:0000256" key="14">
    <source>
        <dbReference type="ARBA" id="ARBA00023002"/>
    </source>
</evidence>
<evidence type="ECO:0000256" key="4">
    <source>
        <dbReference type="ARBA" id="ARBA00004788"/>
    </source>
</evidence>
<dbReference type="GO" id="GO:0022904">
    <property type="term" value="P:respiratory electron transport chain"/>
    <property type="evidence" value="ECO:0007669"/>
    <property type="project" value="TreeGrafter"/>
</dbReference>
<dbReference type="PROSITE" id="PS00197">
    <property type="entry name" value="2FE2S_FER_1"/>
    <property type="match status" value="1"/>
</dbReference>
<evidence type="ECO:0000256" key="6">
    <source>
        <dbReference type="ARBA" id="ARBA00012792"/>
    </source>
</evidence>
<dbReference type="OrthoDB" id="1696654at2759"/>
<evidence type="ECO:0000256" key="13">
    <source>
        <dbReference type="ARBA" id="ARBA00022982"/>
    </source>
</evidence>
<evidence type="ECO:0000256" key="10">
    <source>
        <dbReference type="ARBA" id="ARBA00022532"/>
    </source>
</evidence>
<dbReference type="InterPro" id="IPR006058">
    <property type="entry name" value="2Fe2S_fd_BS"/>
</dbReference>
<reference evidence="24 25" key="1">
    <citation type="submission" date="2019-01" db="EMBL/GenBank/DDBJ databases">
        <authorList>
            <person name="Sayadi A."/>
        </authorList>
    </citation>
    <scope>NUCLEOTIDE SEQUENCE [LARGE SCALE GENOMIC DNA]</scope>
</reference>
<evidence type="ECO:0000256" key="20">
    <source>
        <dbReference type="ARBA" id="ARBA00049220"/>
    </source>
</evidence>
<keyword evidence="14" id="KW-0560">Oxidoreductase</keyword>
<dbReference type="Proteomes" id="UP000410492">
    <property type="component" value="Unassembled WGS sequence"/>
</dbReference>
<dbReference type="SUPFAM" id="SSF54292">
    <property type="entry name" value="2Fe-2S ferredoxin-like"/>
    <property type="match status" value="1"/>
</dbReference>
<keyword evidence="9" id="KW-0004">4Fe-4S</keyword>
<dbReference type="Gene3D" id="1.10.1060.10">
    <property type="entry name" value="Alpha-helical ferredoxin"/>
    <property type="match status" value="1"/>
</dbReference>
<evidence type="ECO:0000256" key="9">
    <source>
        <dbReference type="ARBA" id="ARBA00022485"/>
    </source>
</evidence>
<evidence type="ECO:0000256" key="2">
    <source>
        <dbReference type="ARBA" id="ARBA00001966"/>
    </source>
</evidence>
<dbReference type="EC" id="1.3.5.1" evidence="6"/>
<evidence type="ECO:0000256" key="12">
    <source>
        <dbReference type="ARBA" id="ARBA00022723"/>
    </source>
</evidence>
<evidence type="ECO:0000256" key="22">
    <source>
        <dbReference type="SAM" id="Phobius"/>
    </source>
</evidence>
<organism evidence="24 25">
    <name type="scientific">Callosobruchus maculatus</name>
    <name type="common">Southern cowpea weevil</name>
    <name type="synonym">Pulse bruchid</name>
    <dbReference type="NCBI Taxonomy" id="64391"/>
    <lineage>
        <taxon>Eukaryota</taxon>
        <taxon>Metazoa</taxon>
        <taxon>Ecdysozoa</taxon>
        <taxon>Arthropoda</taxon>
        <taxon>Hexapoda</taxon>
        <taxon>Insecta</taxon>
        <taxon>Pterygota</taxon>
        <taxon>Neoptera</taxon>
        <taxon>Endopterygota</taxon>
        <taxon>Coleoptera</taxon>
        <taxon>Polyphaga</taxon>
        <taxon>Cucujiformia</taxon>
        <taxon>Chrysomeloidea</taxon>
        <taxon>Chrysomelidae</taxon>
        <taxon>Bruchinae</taxon>
        <taxon>Bruchini</taxon>
        <taxon>Callosobruchus</taxon>
    </lineage>
</organism>
<dbReference type="SUPFAM" id="SSF46548">
    <property type="entry name" value="alpha-helical ferredoxin"/>
    <property type="match status" value="1"/>
</dbReference>
<protein>
    <recommendedName>
        <fullName evidence="7">Succinate dehydrogenase [ubiquinone] iron-sulfur subunit, mitochondrial</fullName>
        <ecNumber evidence="6">1.3.5.1</ecNumber>
    </recommendedName>
    <alternativeName>
        <fullName evidence="18">Iron-sulfur subunit of complex II</fullName>
    </alternativeName>
</protein>
<proteinExistence type="inferred from homology"/>
<name>A0A653C5T3_CALMS</name>
<evidence type="ECO:0000256" key="1">
    <source>
        <dbReference type="ARBA" id="ARBA00001927"/>
    </source>
</evidence>
<comment type="subcellular location">
    <subcellularLocation>
        <location evidence="3">Mitochondrion inner membrane</location>
        <topology evidence="3">Peripheral membrane protein</topology>
        <orientation evidence="3">Matrix side</orientation>
    </subcellularLocation>
</comment>
<keyword evidence="8" id="KW-0813">Transport</keyword>
<dbReference type="Pfam" id="PF13534">
    <property type="entry name" value="Fer4_17"/>
    <property type="match status" value="1"/>
</dbReference>
<dbReference type="UniPathway" id="UPA00223">
    <property type="reaction ID" value="UER01006"/>
</dbReference>
<dbReference type="InterPro" id="IPR036010">
    <property type="entry name" value="2Fe-2S_ferredoxin-like_sf"/>
</dbReference>
<sequence>MSILRKLLRALVVSIHIFLSYYHYFSHLHKKTYFQQRRFFSVTEFKYAQKQEDKGTKEDKDTKKKDEKKKVPRMKTFKIYRFDPETGNKKPKMQSYTIDINDCRPMILDALMKIKTEQDSTLSFRKSCREGICGSCGVNVDGINRLACLHKIRPRGTTKIYPLPHMYVIKDLIVDMNKFLAQHSRIKPYPIPKQEHCVKAEGEEQFLQSIKDREKMDGLVECILCACCSTSCPEYWWHGHTKAPNDFLGPAALLNAYRWIVDTRDGATQERLNDLKNYYNVYRCHQINNCTSVCPKRLEPGRAIAQLRLHLARFKKKPKPDMEGKVPADPYKACPKDECE</sequence>
<comment type="cofactor">
    <cofactor evidence="19">
        <name>[2Fe-2S] cluster</name>
        <dbReference type="ChEBI" id="CHEBI:190135"/>
    </cofactor>
</comment>
<evidence type="ECO:0000256" key="3">
    <source>
        <dbReference type="ARBA" id="ARBA00004443"/>
    </source>
</evidence>
<dbReference type="GO" id="GO:0046872">
    <property type="term" value="F:metal ion binding"/>
    <property type="evidence" value="ECO:0007669"/>
    <property type="project" value="UniProtKB-KW"/>
</dbReference>
<evidence type="ECO:0000256" key="17">
    <source>
        <dbReference type="ARBA" id="ARBA00023291"/>
    </source>
</evidence>
<feature type="transmembrane region" description="Helical" evidence="22">
    <location>
        <begin position="7"/>
        <end position="25"/>
    </location>
</feature>
<keyword evidence="22" id="KW-0472">Membrane</keyword>
<keyword evidence="16" id="KW-0411">Iron-sulfur</keyword>
<dbReference type="AlphaFoldDB" id="A0A653C5T3"/>
<dbReference type="GO" id="GO:0006099">
    <property type="term" value="P:tricarboxylic acid cycle"/>
    <property type="evidence" value="ECO:0007669"/>
    <property type="project" value="UniProtKB-UniPathway"/>
</dbReference>
<keyword evidence="25" id="KW-1185">Reference proteome</keyword>
<evidence type="ECO:0000256" key="7">
    <source>
        <dbReference type="ARBA" id="ARBA00016766"/>
    </source>
</evidence>
<keyword evidence="22" id="KW-0812">Transmembrane</keyword>
<evidence type="ECO:0000256" key="21">
    <source>
        <dbReference type="SAM" id="MobiDB-lite"/>
    </source>
</evidence>
<comment type="catalytic activity">
    <reaction evidence="20">
        <text>a quinone + succinate = fumarate + a quinol</text>
        <dbReference type="Rhea" id="RHEA:40523"/>
        <dbReference type="ChEBI" id="CHEBI:24646"/>
        <dbReference type="ChEBI" id="CHEBI:29806"/>
        <dbReference type="ChEBI" id="CHEBI:30031"/>
        <dbReference type="ChEBI" id="CHEBI:132124"/>
        <dbReference type="EC" id="1.3.5.1"/>
    </reaction>
</comment>
<dbReference type="GO" id="GO:0051537">
    <property type="term" value="F:2 iron, 2 sulfur cluster binding"/>
    <property type="evidence" value="ECO:0007669"/>
    <property type="project" value="UniProtKB-KW"/>
</dbReference>
<evidence type="ECO:0000256" key="11">
    <source>
        <dbReference type="ARBA" id="ARBA00022714"/>
    </source>
</evidence>
<dbReference type="GO" id="GO:0009055">
    <property type="term" value="F:electron transfer activity"/>
    <property type="evidence" value="ECO:0007669"/>
    <property type="project" value="InterPro"/>
</dbReference>
<dbReference type="EMBL" id="CAACVG010007010">
    <property type="protein sequence ID" value="VEN43215.1"/>
    <property type="molecule type" value="Genomic_DNA"/>
</dbReference>
<dbReference type="Gene3D" id="3.10.20.30">
    <property type="match status" value="1"/>
</dbReference>
<dbReference type="PANTHER" id="PTHR11921">
    <property type="entry name" value="SUCCINATE DEHYDROGENASE IRON-SULFUR PROTEIN"/>
    <property type="match status" value="1"/>
</dbReference>
<feature type="region of interest" description="Disordered" evidence="21">
    <location>
        <begin position="317"/>
        <end position="340"/>
    </location>
</feature>
<dbReference type="PROSITE" id="PS51085">
    <property type="entry name" value="2FE2S_FER_2"/>
    <property type="match status" value="1"/>
</dbReference>
<evidence type="ECO:0000313" key="25">
    <source>
        <dbReference type="Proteomes" id="UP000410492"/>
    </source>
</evidence>
<keyword evidence="22" id="KW-1133">Transmembrane helix</keyword>
<comment type="cofactor">
    <cofactor evidence="1">
        <name>[3Fe-4S] cluster</name>
        <dbReference type="ChEBI" id="CHEBI:21137"/>
    </cofactor>
</comment>
<evidence type="ECO:0000256" key="18">
    <source>
        <dbReference type="ARBA" id="ARBA00033304"/>
    </source>
</evidence>
<keyword evidence="11" id="KW-0001">2Fe-2S</keyword>
<evidence type="ECO:0000256" key="19">
    <source>
        <dbReference type="ARBA" id="ARBA00034078"/>
    </source>
</evidence>
<dbReference type="InterPro" id="IPR001041">
    <property type="entry name" value="2Fe-2S_ferredoxin-type"/>
</dbReference>
<evidence type="ECO:0000313" key="24">
    <source>
        <dbReference type="EMBL" id="VEN43215.1"/>
    </source>
</evidence>
<feature type="domain" description="2Fe-2S ferredoxin-type" evidence="23">
    <location>
        <begin position="75"/>
        <end position="166"/>
    </location>
</feature>
<dbReference type="GO" id="GO:0051539">
    <property type="term" value="F:4 iron, 4 sulfur cluster binding"/>
    <property type="evidence" value="ECO:0007669"/>
    <property type="project" value="UniProtKB-KW"/>
</dbReference>
<dbReference type="InterPro" id="IPR012675">
    <property type="entry name" value="Beta-grasp_dom_sf"/>
</dbReference>
<dbReference type="PROSITE" id="PS00198">
    <property type="entry name" value="4FE4S_FER_1"/>
    <property type="match status" value="1"/>
</dbReference>